<evidence type="ECO:0000256" key="5">
    <source>
        <dbReference type="ARBA" id="ARBA00022798"/>
    </source>
</evidence>
<dbReference type="PIRSF" id="PIRSF000538">
    <property type="entry name" value="GlpK"/>
    <property type="match status" value="1"/>
</dbReference>
<evidence type="ECO:0000256" key="7">
    <source>
        <dbReference type="ARBA" id="ARBA00043149"/>
    </source>
</evidence>
<dbReference type="NCBIfam" id="NF000756">
    <property type="entry name" value="PRK00047.1"/>
    <property type="match status" value="1"/>
</dbReference>
<evidence type="ECO:0000313" key="11">
    <source>
        <dbReference type="EMBL" id="USS84452.1"/>
    </source>
</evidence>
<accession>A0ABY5BLF6</accession>
<sequence length="507" mass="55365">MNATSKYVLAIDQGSTSTRAVLYDHAGRKVIASTQPLRQLRPHPGWVEQDPDEIWSSVLAAIANALIDGRIHPDEIHSLGITNQRETVVVWDKQTGKPIYHAIGWLSNQTAAIAHQLQVAGYQAMIQEKTGLVLDAYFSATKIRWILDHVPGAQARAERGELLAGTIDTWLAWKLSDGKCHVTDYTNASRTMLYNIHRLEWDDDLLALLRIPRQLLPAVRASDERYGTTENYQFYGVSVPIAGIIGDQQAALLGSLSLEPGMVETTYGDGAFVMMNSGETPATSKHLLTTIAYGLDGKITYALEGSIFTAGSALGWLQDQVGLIQSVPESRLAAQRSTNQNEVYFVPALTGLGAPYWNPTTRGAWFGLTRGTTKDDLVKATLQATAYRTCDIVDAMEQDTGLAISQLSAAGGASRNSYLMQFQADLLNRQVLRTNDAEITAFGVAALSGVATGFWADWTEIKTIYQAGKAFVPDLSATARTRLYSGWQRAVRAASAFQPTPRPQENS</sequence>
<dbReference type="Pfam" id="PF00370">
    <property type="entry name" value="FGGY_N"/>
    <property type="match status" value="1"/>
</dbReference>
<evidence type="ECO:0000256" key="2">
    <source>
        <dbReference type="ARBA" id="ARBA00022679"/>
    </source>
</evidence>
<dbReference type="CDD" id="cd07786">
    <property type="entry name" value="FGGY_EcGK_like"/>
    <property type="match status" value="1"/>
</dbReference>
<dbReference type="RefSeq" id="WP_252749355.1">
    <property type="nucleotide sequence ID" value="NZ_CP097116.1"/>
</dbReference>
<dbReference type="InterPro" id="IPR043129">
    <property type="entry name" value="ATPase_NBD"/>
</dbReference>
<protein>
    <recommendedName>
        <fullName evidence="7">ATP:glycerol 3-phosphotransferase</fullName>
    </recommendedName>
</protein>
<keyword evidence="12" id="KW-1185">Reference proteome</keyword>
<dbReference type="InterPro" id="IPR005999">
    <property type="entry name" value="Glycerol_kin"/>
</dbReference>
<keyword evidence="2 8" id="KW-0808">Transferase</keyword>
<evidence type="ECO:0000313" key="12">
    <source>
        <dbReference type="Proteomes" id="UP001056707"/>
    </source>
</evidence>
<evidence type="ECO:0000256" key="1">
    <source>
        <dbReference type="ARBA" id="ARBA00009156"/>
    </source>
</evidence>
<dbReference type="GO" id="GO:0004370">
    <property type="term" value="F:glycerol kinase activity"/>
    <property type="evidence" value="ECO:0007669"/>
    <property type="project" value="UniProtKB-EC"/>
</dbReference>
<feature type="domain" description="Carbohydrate kinase FGGY N-terminal" evidence="9">
    <location>
        <begin position="7"/>
        <end position="254"/>
    </location>
</feature>
<evidence type="ECO:0000259" key="10">
    <source>
        <dbReference type="Pfam" id="PF02782"/>
    </source>
</evidence>
<reference evidence="11" key="1">
    <citation type="submission" date="2022-05" db="EMBL/GenBank/DDBJ databases">
        <authorList>
            <person name="Oliphant S.A."/>
            <person name="Watson-Haigh N.S."/>
            <person name="Sumby K.M."/>
            <person name="Gardner J.M."/>
            <person name="Jiranek V."/>
        </authorList>
    </citation>
    <scope>NUCLEOTIDE SEQUENCE</scope>
    <source>
        <strain evidence="11">KI16_H9</strain>
    </source>
</reference>
<dbReference type="EMBL" id="CP097116">
    <property type="protein sequence ID" value="USS84452.1"/>
    <property type="molecule type" value="Genomic_DNA"/>
</dbReference>
<proteinExistence type="inferred from homology"/>
<name>A0ABY5BLF6_9LACO</name>
<dbReference type="PROSITE" id="PS00933">
    <property type="entry name" value="FGGY_KINASES_1"/>
    <property type="match status" value="1"/>
</dbReference>
<dbReference type="SUPFAM" id="SSF53067">
    <property type="entry name" value="Actin-like ATPase domain"/>
    <property type="match status" value="2"/>
</dbReference>
<dbReference type="PANTHER" id="PTHR10196:SF69">
    <property type="entry name" value="GLYCEROL KINASE"/>
    <property type="match status" value="1"/>
</dbReference>
<keyword evidence="6" id="KW-0067">ATP-binding</keyword>
<dbReference type="InterPro" id="IPR000577">
    <property type="entry name" value="Carb_kinase_FGGY"/>
</dbReference>
<dbReference type="InterPro" id="IPR018483">
    <property type="entry name" value="Carb_kinase_FGGY_CS"/>
</dbReference>
<dbReference type="InterPro" id="IPR018484">
    <property type="entry name" value="FGGY_N"/>
</dbReference>
<dbReference type="NCBIfam" id="TIGR01311">
    <property type="entry name" value="glycerol_kin"/>
    <property type="match status" value="1"/>
</dbReference>
<dbReference type="PANTHER" id="PTHR10196">
    <property type="entry name" value="SUGAR KINASE"/>
    <property type="match status" value="1"/>
</dbReference>
<comment type="similarity">
    <text evidence="1 8">Belongs to the FGGY kinase family.</text>
</comment>
<gene>
    <name evidence="11" type="primary">glpK</name>
    <name evidence="11" type="ORF">M3M35_03810</name>
</gene>
<evidence type="ECO:0000256" key="4">
    <source>
        <dbReference type="ARBA" id="ARBA00022777"/>
    </source>
</evidence>
<organism evidence="11 12">
    <name type="scientific">Fructilactobacillus myrtifloralis</name>
    <dbReference type="NCBI Taxonomy" id="2940301"/>
    <lineage>
        <taxon>Bacteria</taxon>
        <taxon>Bacillati</taxon>
        <taxon>Bacillota</taxon>
        <taxon>Bacilli</taxon>
        <taxon>Lactobacillales</taxon>
        <taxon>Lactobacillaceae</taxon>
        <taxon>Fructilactobacillus</taxon>
    </lineage>
</organism>
<evidence type="ECO:0000256" key="6">
    <source>
        <dbReference type="ARBA" id="ARBA00022840"/>
    </source>
</evidence>
<dbReference type="Gene3D" id="3.30.420.40">
    <property type="match status" value="2"/>
</dbReference>
<evidence type="ECO:0000259" key="9">
    <source>
        <dbReference type="Pfam" id="PF00370"/>
    </source>
</evidence>
<dbReference type="Pfam" id="PF02782">
    <property type="entry name" value="FGGY_C"/>
    <property type="match status" value="1"/>
</dbReference>
<evidence type="ECO:0000256" key="8">
    <source>
        <dbReference type="RuleBase" id="RU003733"/>
    </source>
</evidence>
<keyword evidence="5" id="KW-0319">Glycerol metabolism</keyword>
<keyword evidence="4 8" id="KW-0418">Kinase</keyword>
<evidence type="ECO:0000256" key="3">
    <source>
        <dbReference type="ARBA" id="ARBA00022741"/>
    </source>
</evidence>
<feature type="domain" description="Carbohydrate kinase FGGY C-terminal" evidence="10">
    <location>
        <begin position="266"/>
        <end position="451"/>
    </location>
</feature>
<dbReference type="Proteomes" id="UP001056707">
    <property type="component" value="Chromosome"/>
</dbReference>
<dbReference type="PROSITE" id="PS00445">
    <property type="entry name" value="FGGY_KINASES_2"/>
    <property type="match status" value="1"/>
</dbReference>
<keyword evidence="3" id="KW-0547">Nucleotide-binding</keyword>
<dbReference type="InterPro" id="IPR018485">
    <property type="entry name" value="FGGY_C"/>
</dbReference>